<dbReference type="Pfam" id="PF07690">
    <property type="entry name" value="MFS_1"/>
    <property type="match status" value="1"/>
</dbReference>
<dbReference type="GeneID" id="5976962"/>
<dbReference type="RefSeq" id="XP_001800057.1">
    <property type="nucleotide sequence ID" value="XM_001800005.1"/>
</dbReference>
<keyword evidence="3 7" id="KW-0812">Transmembrane</keyword>
<evidence type="ECO:0000256" key="7">
    <source>
        <dbReference type="SAM" id="Phobius"/>
    </source>
</evidence>
<dbReference type="AlphaFoldDB" id="Q0UEP4"/>
<dbReference type="Proteomes" id="UP000001055">
    <property type="component" value="Unassembled WGS sequence"/>
</dbReference>
<evidence type="ECO:0000256" key="3">
    <source>
        <dbReference type="ARBA" id="ARBA00022692"/>
    </source>
</evidence>
<dbReference type="KEGG" id="pno:SNOG_09770"/>
<keyword evidence="5 7" id="KW-0472">Membrane</keyword>
<evidence type="ECO:0000313" key="9">
    <source>
        <dbReference type="EMBL" id="EAT83035.2"/>
    </source>
</evidence>
<feature type="transmembrane region" description="Helical" evidence="7">
    <location>
        <begin position="507"/>
        <end position="531"/>
    </location>
</feature>
<proteinExistence type="predicted"/>
<accession>Q0UEP4</accession>
<dbReference type="InterPro" id="IPR036259">
    <property type="entry name" value="MFS_trans_sf"/>
</dbReference>
<feature type="transmembrane region" description="Helical" evidence="7">
    <location>
        <begin position="76"/>
        <end position="94"/>
    </location>
</feature>
<feature type="transmembrane region" description="Helical" evidence="7">
    <location>
        <begin position="371"/>
        <end position="391"/>
    </location>
</feature>
<evidence type="ECO:0000259" key="8">
    <source>
        <dbReference type="PROSITE" id="PS50850"/>
    </source>
</evidence>
<dbReference type="EMBL" id="CH445339">
    <property type="protein sequence ID" value="EAT83035.2"/>
    <property type="molecule type" value="Genomic_DNA"/>
</dbReference>
<keyword evidence="4 7" id="KW-1133">Transmembrane helix</keyword>
<keyword evidence="2" id="KW-0813">Transport</keyword>
<dbReference type="FunFam" id="1.20.1250.20:FF:000034">
    <property type="entry name" value="MFS general substrate transporter"/>
    <property type="match status" value="1"/>
</dbReference>
<feature type="transmembrane region" description="Helical" evidence="7">
    <location>
        <begin position="170"/>
        <end position="193"/>
    </location>
</feature>
<dbReference type="Gene3D" id="1.20.1250.20">
    <property type="entry name" value="MFS general substrate transporter like domains"/>
    <property type="match status" value="2"/>
</dbReference>
<feature type="compositionally biased region" description="Polar residues" evidence="6">
    <location>
        <begin position="11"/>
        <end position="23"/>
    </location>
</feature>
<feature type="transmembrane region" description="Helical" evidence="7">
    <location>
        <begin position="205"/>
        <end position="225"/>
    </location>
</feature>
<feature type="transmembrane region" description="Helical" evidence="7">
    <location>
        <begin position="338"/>
        <end position="359"/>
    </location>
</feature>
<sequence>MDEKPTAARLSRSTSPSLQNTALHSEAARKSSITSTNGKTKTEEIARIDALATAPGVSLASFAHLDEKAILRKMDLRLIPMLALLYLLSFLDRGNIGNAKIEGLTEDLGMSGAQYNWCLTVFFFTYAAFEVPSNLLLKKLRPSVWLPTIMVAWGIVMTLMGIVQNYHGLLIARIFLGVTEAGLFPGVAYYITMWYARHEAQFRQALFFSAASVAGAFSGLLAYGIAHMDGVGNIAGWRWIFILEGILTVVVAIIAYFTLYDFPETATFLTEEERAFVVYRLKYQDFKDEGEGGAVRVAQDDSFQWKFVKAAFLDWQIWTNVWVYWGKLSDGVLHLCRILTRTGIVCPLYGISLFLPSIIRGLGYTSSTAQLLTVPIYITASVLAVAVAWFSDRVGKRYPFILVCLCIMAVGFIMCVASATPGVIYAGVFIAACALYPAFPGNITWLSNSELNDTRLCGLPALTLCLDLAGSTKRATGQAIQIAVGNLAGAPAMASNFYRAEDSPRYILGHALELGFIGAGIVALLVLVFNYKRINKKRERQMAEGAHNGYTPEELGALGDRAVTYRYFL</sequence>
<dbReference type="PANTHER" id="PTHR43791:SF18">
    <property type="entry name" value="NICOTINIC ACID TRANSPORTER TNA1, PUTATIVE (AFU_ORTHOLOGUE AFUA_3G03820)-RELATED"/>
    <property type="match status" value="1"/>
</dbReference>
<dbReference type="HOGENOM" id="CLU_001265_0_1_1"/>
<comment type="subcellular location">
    <subcellularLocation>
        <location evidence="1">Membrane</location>
        <topology evidence="1">Multi-pass membrane protein</topology>
    </subcellularLocation>
</comment>
<dbReference type="SUPFAM" id="SSF103473">
    <property type="entry name" value="MFS general substrate transporter"/>
    <property type="match status" value="1"/>
</dbReference>
<feature type="transmembrane region" description="Helical" evidence="7">
    <location>
        <begin position="397"/>
        <end position="416"/>
    </location>
</feature>
<dbReference type="InterPro" id="IPR020846">
    <property type="entry name" value="MFS_dom"/>
</dbReference>
<evidence type="ECO:0000313" key="10">
    <source>
        <dbReference type="Proteomes" id="UP000001055"/>
    </source>
</evidence>
<dbReference type="VEuPathDB" id="FungiDB:JI435_097700"/>
<name>Q0UEP4_PHANO</name>
<evidence type="ECO:0000256" key="6">
    <source>
        <dbReference type="SAM" id="MobiDB-lite"/>
    </source>
</evidence>
<evidence type="ECO:0000256" key="4">
    <source>
        <dbReference type="ARBA" id="ARBA00022989"/>
    </source>
</evidence>
<organism evidence="9 10">
    <name type="scientific">Phaeosphaeria nodorum (strain SN15 / ATCC MYA-4574 / FGSC 10173)</name>
    <name type="common">Glume blotch fungus</name>
    <name type="synonym">Parastagonospora nodorum</name>
    <dbReference type="NCBI Taxonomy" id="321614"/>
    <lineage>
        <taxon>Eukaryota</taxon>
        <taxon>Fungi</taxon>
        <taxon>Dikarya</taxon>
        <taxon>Ascomycota</taxon>
        <taxon>Pezizomycotina</taxon>
        <taxon>Dothideomycetes</taxon>
        <taxon>Pleosporomycetidae</taxon>
        <taxon>Pleosporales</taxon>
        <taxon>Pleosporineae</taxon>
        <taxon>Phaeosphaeriaceae</taxon>
        <taxon>Parastagonospora</taxon>
    </lineage>
</organism>
<evidence type="ECO:0000256" key="5">
    <source>
        <dbReference type="ARBA" id="ARBA00023136"/>
    </source>
</evidence>
<evidence type="ECO:0000256" key="2">
    <source>
        <dbReference type="ARBA" id="ARBA00022448"/>
    </source>
</evidence>
<feature type="domain" description="Major facilitator superfamily (MFS) profile" evidence="8">
    <location>
        <begin position="78"/>
        <end position="538"/>
    </location>
</feature>
<dbReference type="InParanoid" id="Q0UEP4"/>
<dbReference type="GO" id="GO:0022857">
    <property type="term" value="F:transmembrane transporter activity"/>
    <property type="evidence" value="ECO:0000318"/>
    <property type="project" value="GO_Central"/>
</dbReference>
<gene>
    <name evidence="9" type="ORF">SNOG_09770</name>
</gene>
<feature type="transmembrane region" description="Helical" evidence="7">
    <location>
        <begin position="423"/>
        <end position="439"/>
    </location>
</feature>
<reference evidence="10" key="1">
    <citation type="journal article" date="2007" name="Plant Cell">
        <title>Dothideomycete-plant interactions illuminated by genome sequencing and EST analysis of the wheat pathogen Stagonospora nodorum.</title>
        <authorList>
            <person name="Hane J.K."/>
            <person name="Lowe R.G."/>
            <person name="Solomon P.S."/>
            <person name="Tan K.C."/>
            <person name="Schoch C.L."/>
            <person name="Spatafora J.W."/>
            <person name="Crous P.W."/>
            <person name="Kodira C."/>
            <person name="Birren B.W."/>
            <person name="Galagan J.E."/>
            <person name="Torriani S.F."/>
            <person name="McDonald B.A."/>
            <person name="Oliver R.P."/>
        </authorList>
    </citation>
    <scope>NUCLEOTIDE SEQUENCE [LARGE SCALE GENOMIC DNA]</scope>
    <source>
        <strain evidence="10">SN15 / ATCC MYA-4574 / FGSC 10173</strain>
    </source>
</reference>
<feature type="region of interest" description="Disordered" evidence="6">
    <location>
        <begin position="1"/>
        <end position="39"/>
    </location>
</feature>
<protein>
    <recommendedName>
        <fullName evidence="8">Major facilitator superfamily (MFS) profile domain-containing protein</fullName>
    </recommendedName>
</protein>
<dbReference type="PROSITE" id="PS50850">
    <property type="entry name" value="MFS"/>
    <property type="match status" value="1"/>
</dbReference>
<feature type="transmembrane region" description="Helical" evidence="7">
    <location>
        <begin position="144"/>
        <end position="164"/>
    </location>
</feature>
<dbReference type="PANTHER" id="PTHR43791">
    <property type="entry name" value="PERMEASE-RELATED"/>
    <property type="match status" value="1"/>
</dbReference>
<dbReference type="FunFam" id="1.20.1250.20:FF:000068">
    <property type="entry name" value="MFS general substrate transporter"/>
    <property type="match status" value="1"/>
</dbReference>
<dbReference type="GO" id="GO:0016020">
    <property type="term" value="C:membrane"/>
    <property type="evidence" value="ECO:0000318"/>
    <property type="project" value="GO_Central"/>
</dbReference>
<dbReference type="eggNOG" id="KOG2533">
    <property type="taxonomic scope" value="Eukaryota"/>
</dbReference>
<evidence type="ECO:0000256" key="1">
    <source>
        <dbReference type="ARBA" id="ARBA00004141"/>
    </source>
</evidence>
<feature type="transmembrane region" description="Helical" evidence="7">
    <location>
        <begin position="237"/>
        <end position="259"/>
    </location>
</feature>
<dbReference type="InterPro" id="IPR011701">
    <property type="entry name" value="MFS"/>
</dbReference>
<feature type="transmembrane region" description="Helical" evidence="7">
    <location>
        <begin position="114"/>
        <end position="137"/>
    </location>
</feature>